<accession>A0A426YRH0</accession>
<organism evidence="2 3">
    <name type="scientific">Ensete ventricosum</name>
    <name type="common">Abyssinian banana</name>
    <name type="synonym">Musa ensete</name>
    <dbReference type="NCBI Taxonomy" id="4639"/>
    <lineage>
        <taxon>Eukaryota</taxon>
        <taxon>Viridiplantae</taxon>
        <taxon>Streptophyta</taxon>
        <taxon>Embryophyta</taxon>
        <taxon>Tracheophyta</taxon>
        <taxon>Spermatophyta</taxon>
        <taxon>Magnoliopsida</taxon>
        <taxon>Liliopsida</taxon>
        <taxon>Zingiberales</taxon>
        <taxon>Musaceae</taxon>
        <taxon>Ensete</taxon>
    </lineage>
</organism>
<name>A0A426YRH0_ENSVE</name>
<proteinExistence type="predicted"/>
<gene>
    <name evidence="2" type="ORF">B296_00045637</name>
</gene>
<dbReference type="AlphaFoldDB" id="A0A426YRH0"/>
<comment type="caution">
    <text evidence="2">The sequence shown here is derived from an EMBL/GenBank/DDBJ whole genome shotgun (WGS) entry which is preliminary data.</text>
</comment>
<evidence type="ECO:0000313" key="3">
    <source>
        <dbReference type="Proteomes" id="UP000287651"/>
    </source>
</evidence>
<evidence type="ECO:0000256" key="1">
    <source>
        <dbReference type="SAM" id="Coils"/>
    </source>
</evidence>
<reference evidence="2 3" key="1">
    <citation type="journal article" date="2014" name="Agronomy (Basel)">
        <title>A Draft Genome Sequence for Ensete ventricosum, the Drought-Tolerant Tree Against Hunger.</title>
        <authorList>
            <person name="Harrison J."/>
            <person name="Moore K.A."/>
            <person name="Paszkiewicz K."/>
            <person name="Jones T."/>
            <person name="Grant M."/>
            <person name="Ambacheew D."/>
            <person name="Muzemil S."/>
            <person name="Studholme D.J."/>
        </authorList>
    </citation>
    <scope>NUCLEOTIDE SEQUENCE [LARGE SCALE GENOMIC DNA]</scope>
</reference>
<dbReference type="Proteomes" id="UP000287651">
    <property type="component" value="Unassembled WGS sequence"/>
</dbReference>
<sequence>MTSKISVLRAEVQDLKASVGLEVVATVKKRATDLQTEVERLKAKFGEVEQGRKKLQKEAEDDHVKMQLMEDELLMLN</sequence>
<dbReference type="EMBL" id="AMZH03010661">
    <property type="protein sequence ID" value="RRT54317.1"/>
    <property type="molecule type" value="Genomic_DNA"/>
</dbReference>
<protein>
    <submittedName>
        <fullName evidence="2">Uncharacterized protein</fullName>
    </submittedName>
</protein>
<feature type="coiled-coil region" evidence="1">
    <location>
        <begin position="24"/>
        <end position="72"/>
    </location>
</feature>
<evidence type="ECO:0000313" key="2">
    <source>
        <dbReference type="EMBL" id="RRT54317.1"/>
    </source>
</evidence>
<keyword evidence="1" id="KW-0175">Coiled coil</keyword>